<organism evidence="2">
    <name type="scientific">Clostridium tertium</name>
    <dbReference type="NCBI Taxonomy" id="1559"/>
    <lineage>
        <taxon>Bacteria</taxon>
        <taxon>Bacillati</taxon>
        <taxon>Bacillota</taxon>
        <taxon>Clostridia</taxon>
        <taxon>Eubacteriales</taxon>
        <taxon>Clostridiaceae</taxon>
        <taxon>Clostridium</taxon>
    </lineage>
</organism>
<dbReference type="GO" id="GO:0016788">
    <property type="term" value="F:hydrolase activity, acting on ester bonds"/>
    <property type="evidence" value="ECO:0007669"/>
    <property type="project" value="InterPro"/>
</dbReference>
<reference evidence="2" key="1">
    <citation type="submission" date="2019-11" db="EMBL/GenBank/DDBJ databases">
        <authorList>
            <person name="Feng L."/>
        </authorList>
    </citation>
    <scope>NUCLEOTIDE SEQUENCE</scope>
    <source>
        <strain evidence="2">CTertiumLFYP3</strain>
    </source>
</reference>
<dbReference type="InterPro" id="IPR029002">
    <property type="entry name" value="PLPC/GPLD1"/>
</dbReference>
<evidence type="ECO:0000259" key="1">
    <source>
        <dbReference type="Pfam" id="PF00882"/>
    </source>
</evidence>
<proteinExistence type="predicted"/>
<dbReference type="AlphaFoldDB" id="A0A6N3GXE2"/>
<evidence type="ECO:0000313" key="2">
    <source>
        <dbReference type="EMBL" id="VYU69146.1"/>
    </source>
</evidence>
<sequence>MMMNTHKSLAQQFINGLGDDKSFIISSGHFIWGNLKPDAASKYKFKKHYFDESFDMIVKKIEFLSALTLDDIYIRYSVGKFNQELGVICHFLCDYFCVPHFQRWEFKSPSAVKDHVLYENDLNKYAKLCTIRRDINTSLTSEDIRKYIISLQKEYEGSVSYEKDLIYASHICNTVMHLILDEVILNQRLKEHIALVI</sequence>
<feature type="domain" description="Phospholipase C/D" evidence="1">
    <location>
        <begin position="5"/>
        <end position="160"/>
    </location>
</feature>
<dbReference type="SUPFAM" id="SSF48537">
    <property type="entry name" value="Phospholipase C/P1 nuclease"/>
    <property type="match status" value="1"/>
</dbReference>
<dbReference type="InterPro" id="IPR008947">
    <property type="entry name" value="PLipase_C/P1_nuclease_dom_sf"/>
</dbReference>
<dbReference type="RefSeq" id="WP_421755835.1">
    <property type="nucleotide sequence ID" value="NZ_CACRTO010000049.1"/>
</dbReference>
<accession>A0A6N3GXE2</accession>
<protein>
    <recommendedName>
        <fullName evidence="1">Phospholipase C/D domain-containing protein</fullName>
    </recommendedName>
</protein>
<dbReference type="Gene3D" id="1.10.575.10">
    <property type="entry name" value="P1 Nuclease"/>
    <property type="match status" value="1"/>
</dbReference>
<dbReference type="Pfam" id="PF00882">
    <property type="entry name" value="Zn_dep_PLPC"/>
    <property type="match status" value="1"/>
</dbReference>
<gene>
    <name evidence="2" type="ORF">CTLFYP3_00176</name>
</gene>
<dbReference type="EMBL" id="CACRTO010000049">
    <property type="protein sequence ID" value="VYU69146.1"/>
    <property type="molecule type" value="Genomic_DNA"/>
</dbReference>
<name>A0A6N3GXE2_9CLOT</name>